<feature type="domain" description="Glycosyltransferase 2-like" evidence="5">
    <location>
        <begin position="4"/>
        <end position="153"/>
    </location>
</feature>
<comment type="caution">
    <text evidence="6">The sequence shown here is derived from an EMBL/GenBank/DDBJ whole genome shotgun (WGS) entry which is preliminary data.</text>
</comment>
<evidence type="ECO:0000259" key="5">
    <source>
        <dbReference type="Pfam" id="PF00535"/>
    </source>
</evidence>
<proteinExistence type="inferred from homology"/>
<evidence type="ECO:0000256" key="3">
    <source>
        <dbReference type="ARBA" id="ARBA00022676"/>
    </source>
</evidence>
<dbReference type="OrthoDB" id="9813495at2"/>
<organism evidence="6 7">
    <name type="scientific">Clostridium puniceum</name>
    <dbReference type="NCBI Taxonomy" id="29367"/>
    <lineage>
        <taxon>Bacteria</taxon>
        <taxon>Bacillati</taxon>
        <taxon>Bacillota</taxon>
        <taxon>Clostridia</taxon>
        <taxon>Eubacteriales</taxon>
        <taxon>Clostridiaceae</taxon>
        <taxon>Clostridium</taxon>
    </lineage>
</organism>
<dbReference type="Gene3D" id="3.90.550.10">
    <property type="entry name" value="Spore Coat Polysaccharide Biosynthesis Protein SpsA, Chain A"/>
    <property type="match status" value="1"/>
</dbReference>
<dbReference type="SUPFAM" id="SSF53448">
    <property type="entry name" value="Nucleotide-diphospho-sugar transferases"/>
    <property type="match status" value="1"/>
</dbReference>
<comment type="similarity">
    <text evidence="2">Belongs to the glycosyltransferase 2 family.</text>
</comment>
<dbReference type="STRING" id="29367.CLPUN_10960"/>
<evidence type="ECO:0000256" key="1">
    <source>
        <dbReference type="ARBA" id="ARBA00004776"/>
    </source>
</evidence>
<evidence type="ECO:0000313" key="7">
    <source>
        <dbReference type="Proteomes" id="UP000190890"/>
    </source>
</evidence>
<keyword evidence="7" id="KW-1185">Reference proteome</keyword>
<comment type="pathway">
    <text evidence="1">Cell wall biogenesis; cell wall polysaccharide biosynthesis.</text>
</comment>
<dbReference type="GO" id="GO:0016757">
    <property type="term" value="F:glycosyltransferase activity"/>
    <property type="evidence" value="ECO:0007669"/>
    <property type="project" value="UniProtKB-KW"/>
</dbReference>
<gene>
    <name evidence="6" type="ORF">CLPUN_10960</name>
</gene>
<reference evidence="6 7" key="1">
    <citation type="submission" date="2016-05" db="EMBL/GenBank/DDBJ databases">
        <title>Microbial solvent formation.</title>
        <authorList>
            <person name="Poehlein A."/>
            <person name="Montoya Solano J.D."/>
            <person name="Flitsch S."/>
            <person name="Krabben P."/>
            <person name="Duerre P."/>
            <person name="Daniel R."/>
        </authorList>
    </citation>
    <scope>NUCLEOTIDE SEQUENCE [LARGE SCALE GENOMIC DNA]</scope>
    <source>
        <strain evidence="6 7">DSM 2619</strain>
    </source>
</reference>
<keyword evidence="3" id="KW-0328">Glycosyltransferase</keyword>
<accession>A0A1S8TUP1</accession>
<dbReference type="InterPro" id="IPR001173">
    <property type="entry name" value="Glyco_trans_2-like"/>
</dbReference>
<sequence>MNVSFVILHYMTLEDTKECIESIEKNIDYDDYSIIIVDNASPNNTGKVLLTEYASDNKVTVIINDKNLGFAKGNNIGFKYAKHEKKSDFIIMMNNDTIIEQFDFCDKIIELYNKEEFHILGPDIISTKDGGHQNPIKNNITLKSDFKKTIIKHRIQLILNYLFIEKYLTKLKKKILNKDSINEHRDIYRTINNCVLHGSCLIFSKKYIDRFDGIYKNTFMYGEEEILFYLCNQMNLKWFYLPELKINHKEASSTSESISLKQYKKKRFFYINKIKSCKNILNDLKRCKNIEKLLSD</sequence>
<evidence type="ECO:0000256" key="2">
    <source>
        <dbReference type="ARBA" id="ARBA00006739"/>
    </source>
</evidence>
<dbReference type="Pfam" id="PF00535">
    <property type="entry name" value="Glycos_transf_2"/>
    <property type="match status" value="1"/>
</dbReference>
<dbReference type="InterPro" id="IPR029044">
    <property type="entry name" value="Nucleotide-diphossugar_trans"/>
</dbReference>
<dbReference type="RefSeq" id="WP_077846317.1">
    <property type="nucleotide sequence ID" value="NZ_LZZM01000063.1"/>
</dbReference>
<dbReference type="Proteomes" id="UP000190890">
    <property type="component" value="Unassembled WGS sequence"/>
</dbReference>
<dbReference type="PANTHER" id="PTHR43179:SF12">
    <property type="entry name" value="GALACTOFURANOSYLTRANSFERASE GLFT2"/>
    <property type="match status" value="1"/>
</dbReference>
<evidence type="ECO:0000256" key="4">
    <source>
        <dbReference type="ARBA" id="ARBA00022679"/>
    </source>
</evidence>
<dbReference type="EMBL" id="LZZM01000063">
    <property type="protein sequence ID" value="OOM81533.1"/>
    <property type="molecule type" value="Genomic_DNA"/>
</dbReference>
<keyword evidence="4 6" id="KW-0808">Transferase</keyword>
<evidence type="ECO:0000313" key="6">
    <source>
        <dbReference type="EMBL" id="OOM81533.1"/>
    </source>
</evidence>
<protein>
    <submittedName>
        <fullName evidence="6">N-glycosyltransferase</fullName>
    </submittedName>
</protein>
<dbReference type="PANTHER" id="PTHR43179">
    <property type="entry name" value="RHAMNOSYLTRANSFERASE WBBL"/>
    <property type="match status" value="1"/>
</dbReference>
<name>A0A1S8TUP1_9CLOT</name>
<dbReference type="AlphaFoldDB" id="A0A1S8TUP1"/>